<protein>
    <submittedName>
        <fullName evidence="1">Uncharacterized protein</fullName>
    </submittedName>
</protein>
<dbReference type="AlphaFoldDB" id="A0A448KDG1"/>
<evidence type="ECO:0000313" key="2">
    <source>
        <dbReference type="Proteomes" id="UP000276899"/>
    </source>
</evidence>
<proteinExistence type="predicted"/>
<name>A0A448KDG1_9ACTO</name>
<dbReference type="STRING" id="1278298.GCA_000428685_00620"/>
<dbReference type="Proteomes" id="UP000276899">
    <property type="component" value="Chromosome"/>
</dbReference>
<evidence type="ECO:0000313" key="1">
    <source>
        <dbReference type="EMBL" id="VEG74958.1"/>
    </source>
</evidence>
<dbReference type="RefSeq" id="WP_232011989.1">
    <property type="nucleotide sequence ID" value="NZ_CBCRWE010000018.1"/>
</dbReference>
<dbReference type="KEGG" id="asla:NCTC11923_01610"/>
<reference evidence="1 2" key="1">
    <citation type="submission" date="2018-12" db="EMBL/GenBank/DDBJ databases">
        <authorList>
            <consortium name="Pathogen Informatics"/>
        </authorList>
    </citation>
    <scope>NUCLEOTIDE SEQUENCE [LARGE SCALE GENOMIC DNA]</scope>
    <source>
        <strain evidence="1 2">NCTC11923</strain>
    </source>
</reference>
<organism evidence="1 2">
    <name type="scientific">Actinomyces slackii</name>
    <dbReference type="NCBI Taxonomy" id="52774"/>
    <lineage>
        <taxon>Bacteria</taxon>
        <taxon>Bacillati</taxon>
        <taxon>Actinomycetota</taxon>
        <taxon>Actinomycetes</taxon>
        <taxon>Actinomycetales</taxon>
        <taxon>Actinomycetaceae</taxon>
        <taxon>Actinomyces</taxon>
    </lineage>
</organism>
<sequence>MSSSRIGGEQRSGIALQARRTARRLLSGAGSAAVTAYRVDPAAPAAFVAHALCQDGRILIAACPAPGEPLAIAPAGLPVEVRMDITLDAAEPGVRITAATAHLLGTLTWIDEADTALALASARTPACHCAITGEDPIERIADVSGWPGGRLGVLVADRVMLHCVTGVSGHAIGEILDLDSESPSADAWGSQEALAAHEAVTAVGPLGLQAICDAVRDSAVPGWVCSRRPAVGVCASLWGRTLCVDVDAHGTTLMHITSEEVVTLVVAFPHGPVAAGEVGQVLEDLAAELLPQRLTRP</sequence>
<accession>A0A448KDG1</accession>
<gene>
    <name evidence="1" type="ORF">NCTC11923_01610</name>
</gene>
<dbReference type="EMBL" id="LR134363">
    <property type="protein sequence ID" value="VEG74958.1"/>
    <property type="molecule type" value="Genomic_DNA"/>
</dbReference>
<keyword evidence="2" id="KW-1185">Reference proteome</keyword>